<organism evidence="2 3">
    <name type="scientific">Actinoplanes octamycinicus</name>
    <dbReference type="NCBI Taxonomy" id="135948"/>
    <lineage>
        <taxon>Bacteria</taxon>
        <taxon>Bacillati</taxon>
        <taxon>Actinomycetota</taxon>
        <taxon>Actinomycetes</taxon>
        <taxon>Micromonosporales</taxon>
        <taxon>Micromonosporaceae</taxon>
        <taxon>Actinoplanes</taxon>
    </lineage>
</organism>
<gene>
    <name evidence="2" type="ORF">BJY16_001695</name>
</gene>
<name>A0A7W7GU01_9ACTN</name>
<dbReference type="Proteomes" id="UP000546162">
    <property type="component" value="Unassembled WGS sequence"/>
</dbReference>
<comment type="caution">
    <text evidence="2">The sequence shown here is derived from an EMBL/GenBank/DDBJ whole genome shotgun (WGS) entry which is preliminary data.</text>
</comment>
<feature type="region of interest" description="Disordered" evidence="1">
    <location>
        <begin position="24"/>
        <end position="57"/>
    </location>
</feature>
<sequence length="57" mass="5848">MMTFLIILLGVVAGFAAAAAYKRRGNSGDRGHHGPAQTGYESGVTRHNGDTTGMGGL</sequence>
<evidence type="ECO:0000313" key="3">
    <source>
        <dbReference type="Proteomes" id="UP000546162"/>
    </source>
</evidence>
<dbReference type="RefSeq" id="WP_185038532.1">
    <property type="nucleotide sequence ID" value="NZ_BAABFG010000005.1"/>
</dbReference>
<reference evidence="2 3" key="1">
    <citation type="submission" date="2020-08" db="EMBL/GenBank/DDBJ databases">
        <title>Sequencing the genomes of 1000 actinobacteria strains.</title>
        <authorList>
            <person name="Klenk H.-P."/>
        </authorList>
    </citation>
    <scope>NUCLEOTIDE SEQUENCE [LARGE SCALE GENOMIC DNA]</scope>
    <source>
        <strain evidence="2 3">DSM 45809</strain>
    </source>
</reference>
<accession>A0A7W7GU01</accession>
<protein>
    <submittedName>
        <fullName evidence="2">Uncharacterized protein</fullName>
    </submittedName>
</protein>
<evidence type="ECO:0000256" key="1">
    <source>
        <dbReference type="SAM" id="MobiDB-lite"/>
    </source>
</evidence>
<proteinExistence type="predicted"/>
<dbReference type="EMBL" id="JACHNB010000001">
    <property type="protein sequence ID" value="MBB4738236.1"/>
    <property type="molecule type" value="Genomic_DNA"/>
</dbReference>
<dbReference type="AlphaFoldDB" id="A0A7W7GU01"/>
<keyword evidence="3" id="KW-1185">Reference proteome</keyword>
<evidence type="ECO:0000313" key="2">
    <source>
        <dbReference type="EMBL" id="MBB4738236.1"/>
    </source>
</evidence>